<dbReference type="InterPro" id="IPR003593">
    <property type="entry name" value="AAA+_ATPase"/>
</dbReference>
<feature type="domain" description="ABC transporter" evidence="12">
    <location>
        <begin position="340"/>
        <end position="575"/>
    </location>
</feature>
<evidence type="ECO:0000256" key="2">
    <source>
        <dbReference type="ARBA" id="ARBA00022448"/>
    </source>
</evidence>
<dbReference type="InterPro" id="IPR027417">
    <property type="entry name" value="P-loop_NTPase"/>
</dbReference>
<evidence type="ECO:0000256" key="9">
    <source>
        <dbReference type="ARBA" id="ARBA00023136"/>
    </source>
</evidence>
<proteinExistence type="predicted"/>
<dbReference type="PANTHER" id="PTHR24221:SF653">
    <property type="entry name" value="TRANSPORT ATP-BINDING PROTEIN CYDC"/>
    <property type="match status" value="1"/>
</dbReference>
<dbReference type="InterPro" id="IPR017871">
    <property type="entry name" value="ABC_transporter-like_CS"/>
</dbReference>
<dbReference type="SUPFAM" id="SSF52540">
    <property type="entry name" value="P-loop containing nucleoside triphosphate hydrolases"/>
    <property type="match status" value="1"/>
</dbReference>
<dbReference type="FunFam" id="3.40.50.300:FF:000299">
    <property type="entry name" value="ABC transporter ATP-binding protein/permease"/>
    <property type="match status" value="1"/>
</dbReference>
<dbReference type="PROSITE" id="PS50929">
    <property type="entry name" value="ABC_TM1F"/>
    <property type="match status" value="1"/>
</dbReference>
<feature type="domain" description="ABC transmembrane type-1" evidence="13">
    <location>
        <begin position="26"/>
        <end position="306"/>
    </location>
</feature>
<feature type="transmembrane region" description="Helical" evidence="11">
    <location>
        <begin position="162"/>
        <end position="182"/>
    </location>
</feature>
<keyword evidence="3" id="KW-1003">Cell membrane</keyword>
<dbReference type="PANTHER" id="PTHR24221">
    <property type="entry name" value="ATP-BINDING CASSETTE SUB-FAMILY B"/>
    <property type="match status" value="1"/>
</dbReference>
<evidence type="ECO:0000256" key="4">
    <source>
        <dbReference type="ARBA" id="ARBA00022692"/>
    </source>
</evidence>
<dbReference type="Pfam" id="PF00664">
    <property type="entry name" value="ABC_membrane"/>
    <property type="match status" value="1"/>
</dbReference>
<dbReference type="HOGENOM" id="CLU_000604_84_9_9"/>
<keyword evidence="10" id="KW-0175">Coiled coil</keyword>
<evidence type="ECO:0000256" key="10">
    <source>
        <dbReference type="SAM" id="Coils"/>
    </source>
</evidence>
<dbReference type="Gene3D" id="3.40.50.300">
    <property type="entry name" value="P-loop containing nucleotide triphosphate hydrolases"/>
    <property type="match status" value="1"/>
</dbReference>
<dbReference type="GO" id="GO:0016887">
    <property type="term" value="F:ATP hydrolysis activity"/>
    <property type="evidence" value="ECO:0007669"/>
    <property type="project" value="InterPro"/>
</dbReference>
<dbReference type="AlphaFoldDB" id="A0A0D1BSM7"/>
<keyword evidence="2" id="KW-0813">Transport</keyword>
<dbReference type="PROSITE" id="PS00211">
    <property type="entry name" value="ABC_TRANSPORTER_1"/>
    <property type="match status" value="1"/>
</dbReference>
<comment type="subcellular location">
    <subcellularLocation>
        <location evidence="1">Cell membrane</location>
        <topology evidence="1">Multi-pass membrane protein</topology>
    </subcellularLocation>
</comment>
<evidence type="ECO:0000259" key="13">
    <source>
        <dbReference type="PROSITE" id="PS50929"/>
    </source>
</evidence>
<keyword evidence="9 11" id="KW-0472">Membrane</keyword>
<evidence type="ECO:0000259" key="12">
    <source>
        <dbReference type="PROSITE" id="PS50893"/>
    </source>
</evidence>
<evidence type="ECO:0000256" key="6">
    <source>
        <dbReference type="ARBA" id="ARBA00022807"/>
    </source>
</evidence>
<keyword evidence="6" id="KW-0645">Protease</keyword>
<reference evidence="14 15" key="1">
    <citation type="submission" date="2014-06" db="EMBL/GenBank/DDBJ databases">
        <title>Genome characterization of distinct group I Clostridium botulinum lineages.</title>
        <authorList>
            <person name="Giordani F."/>
            <person name="Anselmo A."/>
            <person name="Fillo S."/>
            <person name="Palozzi A.M."/>
            <person name="Fortunato A."/>
            <person name="Gentile B."/>
            <person name="Ciammaruconi A."/>
            <person name="Anniballi F."/>
            <person name="De Medici D."/>
            <person name="Lista F."/>
        </authorList>
    </citation>
    <scope>NUCLEOTIDE SEQUENCE [LARGE SCALE GENOMIC DNA]</scope>
    <source>
        <strain evidence="14 15">B2 450</strain>
    </source>
</reference>
<feature type="transmembrane region" description="Helical" evidence="11">
    <location>
        <begin position="134"/>
        <end position="156"/>
    </location>
</feature>
<dbReference type="SMART" id="SM00382">
    <property type="entry name" value="AAA"/>
    <property type="match status" value="1"/>
</dbReference>
<dbReference type="GO" id="GO:0005886">
    <property type="term" value="C:plasma membrane"/>
    <property type="evidence" value="ECO:0007669"/>
    <property type="project" value="UniProtKB-SubCell"/>
</dbReference>
<dbReference type="Gene3D" id="1.20.1560.10">
    <property type="entry name" value="ABC transporter type 1, transmembrane domain"/>
    <property type="match status" value="1"/>
</dbReference>
<keyword evidence="4 11" id="KW-0812">Transmembrane</keyword>
<dbReference type="GO" id="GO:0140359">
    <property type="term" value="F:ABC-type transporter activity"/>
    <property type="evidence" value="ECO:0007669"/>
    <property type="project" value="InterPro"/>
</dbReference>
<keyword evidence="6" id="KW-0788">Thiol protease</keyword>
<dbReference type="Pfam" id="PF00005">
    <property type="entry name" value="ABC_tran"/>
    <property type="match status" value="1"/>
</dbReference>
<protein>
    <submittedName>
        <fullName evidence="14">ABC transporter ATP-binding protein</fullName>
    </submittedName>
</protein>
<keyword evidence="6" id="KW-0378">Hydrolase</keyword>
<feature type="transmembrane region" description="Helical" evidence="11">
    <location>
        <begin position="248"/>
        <end position="267"/>
    </location>
</feature>
<sequence>MKRRSGFSIMKRLILEVKPLMAIMTITVTMGVLGFLAAISITSFGAVAMGDVLGGKSIVSFKSAITIIIVSAILRGLFRYVEQLSGHYIAFKILAILRDKVFTSLRKLAPAKLETKEKGNLISIITSDIELLEVFYAHTIAPILIAVITSTIITIVLFNINIYFGILAIVFYSIIGFVIPYYSSKIGNKSALEYRNTFGETNSYLLDSLRGLKEILLYDNGQERLDNINKNSNKLNEKLKGIKNHEGIIRATTDFTIMFAIVTYSLVGYNLYMKHILDLSYMILAIVIISSSFGPVVALSNLSNNLLYTFASAERVFSILDEEPMVEEIDRGEKMLNTNIVYDNVSFSYQGRKNKILENVRLSINEKEKIAIVGESGTGKSTFVKLLMRFWDVNKGDILIGENSIKNIETKNLRKNQTLISQETFLFNETIEDNIKMGNIKASREQVIEAAKKASIHDFIENLPKGYETKVGELGGNLSSGEKQRIGLARAFINEAPILILDEPTSNLDTLNEGQILKAINENCEHRSIILISHRKSTTAICNKIIELKNSKMDLVESSFALKSIENDDLNKKSERKVALA</sequence>
<keyword evidence="7 14" id="KW-0067">ATP-binding</keyword>
<evidence type="ECO:0000256" key="3">
    <source>
        <dbReference type="ARBA" id="ARBA00022475"/>
    </source>
</evidence>
<feature type="transmembrane region" description="Helical" evidence="11">
    <location>
        <begin position="58"/>
        <end position="78"/>
    </location>
</feature>
<dbReference type="RefSeq" id="WP_043031787.1">
    <property type="nucleotide sequence ID" value="NZ_JXSU01000007.1"/>
</dbReference>
<dbReference type="SUPFAM" id="SSF90123">
    <property type="entry name" value="ABC transporter transmembrane region"/>
    <property type="match status" value="1"/>
</dbReference>
<dbReference type="InterPro" id="IPR011527">
    <property type="entry name" value="ABC1_TM_dom"/>
</dbReference>
<evidence type="ECO:0000256" key="11">
    <source>
        <dbReference type="SAM" id="Phobius"/>
    </source>
</evidence>
<organism evidence="14 15">
    <name type="scientific">Clostridium botulinum B2 450</name>
    <dbReference type="NCBI Taxonomy" id="1379739"/>
    <lineage>
        <taxon>Bacteria</taxon>
        <taxon>Bacillati</taxon>
        <taxon>Bacillota</taxon>
        <taxon>Clostridia</taxon>
        <taxon>Eubacteriales</taxon>
        <taxon>Clostridiaceae</taxon>
        <taxon>Clostridium</taxon>
    </lineage>
</organism>
<evidence type="ECO:0000256" key="8">
    <source>
        <dbReference type="ARBA" id="ARBA00022989"/>
    </source>
</evidence>
<evidence type="ECO:0000256" key="7">
    <source>
        <dbReference type="ARBA" id="ARBA00022840"/>
    </source>
</evidence>
<feature type="coiled-coil region" evidence="10">
    <location>
        <begin position="218"/>
        <end position="245"/>
    </location>
</feature>
<feature type="transmembrane region" description="Helical" evidence="11">
    <location>
        <begin position="20"/>
        <end position="46"/>
    </location>
</feature>
<dbReference type="GO" id="GO:0008234">
    <property type="term" value="F:cysteine-type peptidase activity"/>
    <property type="evidence" value="ECO:0007669"/>
    <property type="project" value="UniProtKB-KW"/>
</dbReference>
<dbReference type="PROSITE" id="PS50893">
    <property type="entry name" value="ABC_TRANSPORTER_2"/>
    <property type="match status" value="1"/>
</dbReference>
<dbReference type="GO" id="GO:0034040">
    <property type="term" value="F:ATPase-coupled lipid transmembrane transporter activity"/>
    <property type="evidence" value="ECO:0007669"/>
    <property type="project" value="TreeGrafter"/>
</dbReference>
<dbReference type="GO" id="GO:0005524">
    <property type="term" value="F:ATP binding"/>
    <property type="evidence" value="ECO:0007669"/>
    <property type="project" value="UniProtKB-KW"/>
</dbReference>
<accession>A0A0D1BSM7</accession>
<dbReference type="InterPro" id="IPR039421">
    <property type="entry name" value="Type_1_exporter"/>
</dbReference>
<evidence type="ECO:0000313" key="15">
    <source>
        <dbReference type="Proteomes" id="UP000032250"/>
    </source>
</evidence>
<dbReference type="InterPro" id="IPR036640">
    <property type="entry name" value="ABC1_TM_sf"/>
</dbReference>
<dbReference type="EMBL" id="JXSU01000007">
    <property type="protein sequence ID" value="KIS23340.1"/>
    <property type="molecule type" value="Genomic_DNA"/>
</dbReference>
<dbReference type="PATRIC" id="fig|1379739.3.peg.1733"/>
<dbReference type="InterPro" id="IPR003439">
    <property type="entry name" value="ABC_transporter-like_ATP-bd"/>
</dbReference>
<evidence type="ECO:0000313" key="14">
    <source>
        <dbReference type="EMBL" id="KIS23340.1"/>
    </source>
</evidence>
<keyword evidence="8 11" id="KW-1133">Transmembrane helix</keyword>
<dbReference type="Proteomes" id="UP000032250">
    <property type="component" value="Unassembled WGS sequence"/>
</dbReference>
<gene>
    <name evidence="14" type="ORF">N495_06980</name>
</gene>
<feature type="transmembrane region" description="Helical" evidence="11">
    <location>
        <begin position="279"/>
        <end position="299"/>
    </location>
</feature>
<dbReference type="OrthoDB" id="9762778at2"/>
<name>A0A0D1BSM7_CLOBO</name>
<keyword evidence="5" id="KW-0547">Nucleotide-binding</keyword>
<evidence type="ECO:0000256" key="1">
    <source>
        <dbReference type="ARBA" id="ARBA00004651"/>
    </source>
</evidence>
<comment type="caution">
    <text evidence="14">The sequence shown here is derived from an EMBL/GenBank/DDBJ whole genome shotgun (WGS) entry which is preliminary data.</text>
</comment>
<evidence type="ECO:0000256" key="5">
    <source>
        <dbReference type="ARBA" id="ARBA00022741"/>
    </source>
</evidence>